<dbReference type="InterPro" id="IPR006240">
    <property type="entry name" value="CysQ"/>
</dbReference>
<comment type="similarity">
    <text evidence="1 6">Belongs to the inositol monophosphatase superfamily. CysQ family.</text>
</comment>
<comment type="subcellular location">
    <subcellularLocation>
        <location evidence="6">Cell inner membrane</location>
        <topology evidence="6">Peripheral membrane protein</topology>
        <orientation evidence="6">Cytoplasmic side</orientation>
    </subcellularLocation>
</comment>
<dbReference type="GO" id="GO:0008441">
    <property type="term" value="F:3'(2'),5'-bisphosphate nucleotidase activity"/>
    <property type="evidence" value="ECO:0007669"/>
    <property type="project" value="UniProtKB-UniRule"/>
</dbReference>
<organism evidence="8 9">
    <name type="scientific">Brucella oryzae</name>
    <dbReference type="NCBI Taxonomy" id="335286"/>
    <lineage>
        <taxon>Bacteria</taxon>
        <taxon>Pseudomonadati</taxon>
        <taxon>Pseudomonadota</taxon>
        <taxon>Alphaproteobacteria</taxon>
        <taxon>Hyphomicrobiales</taxon>
        <taxon>Brucellaceae</taxon>
        <taxon>Brucella/Ochrobactrum group</taxon>
        <taxon>Brucella</taxon>
    </lineage>
</organism>
<evidence type="ECO:0000256" key="4">
    <source>
        <dbReference type="ARBA" id="ARBA00022801"/>
    </source>
</evidence>
<dbReference type="GO" id="GO:0050427">
    <property type="term" value="P:3'-phosphoadenosine 5'-phosphosulfate metabolic process"/>
    <property type="evidence" value="ECO:0007669"/>
    <property type="project" value="TreeGrafter"/>
</dbReference>
<dbReference type="PRINTS" id="PR00377">
    <property type="entry name" value="IMPHPHTASES"/>
</dbReference>
<dbReference type="PROSITE" id="PS00630">
    <property type="entry name" value="IMP_2"/>
    <property type="match status" value="1"/>
</dbReference>
<feature type="binding site" evidence="7">
    <location>
        <position position="100"/>
    </location>
    <ligand>
        <name>Mg(2+)</name>
        <dbReference type="ChEBI" id="CHEBI:18420"/>
        <label>1</label>
        <note>catalytic</note>
    </ligand>
</feature>
<feature type="binding site" evidence="7">
    <location>
        <position position="226"/>
    </location>
    <ligand>
        <name>Mg(2+)</name>
        <dbReference type="ChEBI" id="CHEBI:18420"/>
        <label>1</label>
        <note>catalytic</note>
    </ligand>
</feature>
<sequence length="281" mass="29557">MKISASPKAGPNGEAMLVVLQEAALEAGRVIMKHYANGCAVQSKKDSSPVTEADRDAEAIILAAIASVASDIPVVAEEEVAAGRLPSQLGRRFLLVDPLDGTREFLLRNGDFTVNIGLIEDGVPVLGIVYAPVRNRLFIGDSSGAEEITTTKDHAVQTRRGIAVRVHGAEQIAVCSRSHNNPETKKFLSDNRISNCVSVGSSLKFCLIASGEADIYPRFGPTMEWDTAAGDAVLRAAGGLTTTFEGEPLSYGQRANEGVAGFANPDFVAFGGGTKPVFAAV</sequence>
<keyword evidence="3 6" id="KW-0997">Cell inner membrane</keyword>
<gene>
    <name evidence="6 8" type="primary">cysQ</name>
    <name evidence="8" type="ORF">C3731_18315</name>
</gene>
<protein>
    <recommendedName>
        <fullName evidence="6">3'(2'),5'-bisphosphate nucleotidase CysQ</fullName>
        <ecNumber evidence="6">3.1.3.7</ecNumber>
    </recommendedName>
    <alternativeName>
        <fullName evidence="6">3'(2'),5-bisphosphonucleoside 3'(2')-phosphohydrolase</fullName>
    </alternativeName>
    <alternativeName>
        <fullName evidence="6">3'-phosphoadenosine 5'-phosphate phosphatase</fullName>
        <shortName evidence="6">PAP phosphatase</shortName>
    </alternativeName>
</protein>
<comment type="catalytic activity">
    <reaction evidence="6">
        <text>adenosine 3',5'-bisphosphate + H2O = AMP + phosphate</text>
        <dbReference type="Rhea" id="RHEA:10040"/>
        <dbReference type="ChEBI" id="CHEBI:15377"/>
        <dbReference type="ChEBI" id="CHEBI:43474"/>
        <dbReference type="ChEBI" id="CHEBI:58343"/>
        <dbReference type="ChEBI" id="CHEBI:456215"/>
        <dbReference type="EC" id="3.1.3.7"/>
    </reaction>
</comment>
<dbReference type="HAMAP" id="MF_02095">
    <property type="entry name" value="CysQ"/>
    <property type="match status" value="1"/>
</dbReference>
<dbReference type="Gene3D" id="3.30.540.10">
    <property type="entry name" value="Fructose-1,6-Bisphosphatase, subunit A, domain 1"/>
    <property type="match status" value="1"/>
</dbReference>
<dbReference type="NCBIfam" id="TIGR01331">
    <property type="entry name" value="bisphos_cysQ"/>
    <property type="match status" value="1"/>
</dbReference>
<dbReference type="EC" id="3.1.3.7" evidence="6"/>
<dbReference type="GO" id="GO:0046854">
    <property type="term" value="P:phosphatidylinositol phosphate biosynthetic process"/>
    <property type="evidence" value="ECO:0007669"/>
    <property type="project" value="InterPro"/>
</dbReference>
<dbReference type="PANTHER" id="PTHR43028">
    <property type="entry name" value="3'(2'),5'-BISPHOSPHATE NUCLEOTIDASE 1"/>
    <property type="match status" value="1"/>
</dbReference>
<dbReference type="PANTHER" id="PTHR43028:SF5">
    <property type="entry name" value="3'(2'),5'-BISPHOSPHATE NUCLEOTIDASE 1"/>
    <property type="match status" value="1"/>
</dbReference>
<comment type="function">
    <text evidence="6">Converts adenosine-3',5'-bisphosphate (PAP) to AMP.</text>
</comment>
<dbReference type="GO" id="GO:0000103">
    <property type="term" value="P:sulfate assimilation"/>
    <property type="evidence" value="ECO:0007669"/>
    <property type="project" value="TreeGrafter"/>
</dbReference>
<feature type="binding site" evidence="6">
    <location>
        <position position="77"/>
    </location>
    <ligand>
        <name>substrate</name>
    </ligand>
</feature>
<evidence type="ECO:0000256" key="1">
    <source>
        <dbReference type="ARBA" id="ARBA00005289"/>
    </source>
</evidence>
<evidence type="ECO:0000313" key="9">
    <source>
        <dbReference type="Proteomes" id="UP000238493"/>
    </source>
</evidence>
<keyword evidence="4 6" id="KW-0378">Hydrolase</keyword>
<keyword evidence="6 7" id="KW-0479">Metal-binding</keyword>
<dbReference type="InterPro" id="IPR000760">
    <property type="entry name" value="Inositol_monophosphatase-like"/>
</dbReference>
<evidence type="ECO:0000256" key="2">
    <source>
        <dbReference type="ARBA" id="ARBA00022475"/>
    </source>
</evidence>
<keyword evidence="6 7" id="KW-0460">Magnesium</keyword>
<feature type="binding site" evidence="6">
    <location>
        <position position="226"/>
    </location>
    <ligand>
        <name>Mg(2+)</name>
        <dbReference type="ChEBI" id="CHEBI:18420"/>
        <label>2</label>
    </ligand>
</feature>
<dbReference type="GO" id="GO:0000287">
    <property type="term" value="F:magnesium ion binding"/>
    <property type="evidence" value="ECO:0007669"/>
    <property type="project" value="UniProtKB-UniRule"/>
</dbReference>
<dbReference type="Pfam" id="PF00459">
    <property type="entry name" value="Inositol_P"/>
    <property type="match status" value="1"/>
</dbReference>
<evidence type="ECO:0000256" key="3">
    <source>
        <dbReference type="ARBA" id="ARBA00022519"/>
    </source>
</evidence>
<evidence type="ECO:0000256" key="5">
    <source>
        <dbReference type="ARBA" id="ARBA00023136"/>
    </source>
</evidence>
<comment type="caution">
    <text evidence="8">The sequence shown here is derived from an EMBL/GenBank/DDBJ whole genome shotgun (WGS) entry which is preliminary data.</text>
</comment>
<dbReference type="AlphaFoldDB" id="A0A2S7IVE0"/>
<evidence type="ECO:0000313" key="8">
    <source>
        <dbReference type="EMBL" id="PQA71987.1"/>
    </source>
</evidence>
<comment type="cofactor">
    <cofactor evidence="6 7">
        <name>Mg(2+)</name>
        <dbReference type="ChEBI" id="CHEBI:18420"/>
    </cofactor>
</comment>
<evidence type="ECO:0000256" key="6">
    <source>
        <dbReference type="HAMAP-Rule" id="MF_02095"/>
    </source>
</evidence>
<feature type="binding site" evidence="7">
    <location>
        <position position="99"/>
    </location>
    <ligand>
        <name>Mg(2+)</name>
        <dbReference type="ChEBI" id="CHEBI:18420"/>
        <label>1</label>
        <note>catalytic</note>
    </ligand>
</feature>
<keyword evidence="9" id="KW-1185">Reference proteome</keyword>
<evidence type="ECO:0000256" key="7">
    <source>
        <dbReference type="PIRSR" id="PIRSR600760-2"/>
    </source>
</evidence>
<accession>A0A2S7IVE0</accession>
<feature type="binding site" evidence="6">
    <location>
        <position position="97"/>
    </location>
    <ligand>
        <name>Mg(2+)</name>
        <dbReference type="ChEBI" id="CHEBI:18420"/>
        <label>1</label>
    </ligand>
</feature>
<dbReference type="InterPro" id="IPR050725">
    <property type="entry name" value="CysQ/Inositol_MonoPase"/>
</dbReference>
<feature type="binding site" evidence="7">
    <location>
        <position position="77"/>
    </location>
    <ligand>
        <name>Mg(2+)</name>
        <dbReference type="ChEBI" id="CHEBI:18420"/>
        <label>1</label>
        <note>catalytic</note>
    </ligand>
</feature>
<dbReference type="RefSeq" id="WP_104757048.1">
    <property type="nucleotide sequence ID" value="NZ_JBHEEO010000002.1"/>
</dbReference>
<dbReference type="SUPFAM" id="SSF56655">
    <property type="entry name" value="Carbohydrate phosphatase"/>
    <property type="match status" value="1"/>
</dbReference>
<keyword evidence="2 6" id="KW-1003">Cell membrane</keyword>
<feature type="binding site" evidence="6">
    <location>
        <position position="97"/>
    </location>
    <ligand>
        <name>Mg(2+)</name>
        <dbReference type="ChEBI" id="CHEBI:18420"/>
        <label>2</label>
    </ligand>
</feature>
<dbReference type="CDD" id="cd01638">
    <property type="entry name" value="CysQ"/>
    <property type="match status" value="1"/>
</dbReference>
<feature type="binding site" evidence="6">
    <location>
        <position position="99"/>
    </location>
    <ligand>
        <name>Mg(2+)</name>
        <dbReference type="ChEBI" id="CHEBI:18420"/>
        <label>1</label>
    </ligand>
</feature>
<dbReference type="GO" id="GO:0005886">
    <property type="term" value="C:plasma membrane"/>
    <property type="evidence" value="ECO:0007669"/>
    <property type="project" value="UniProtKB-SubCell"/>
</dbReference>
<feature type="binding site" evidence="7">
    <location>
        <position position="97"/>
    </location>
    <ligand>
        <name>Mg(2+)</name>
        <dbReference type="ChEBI" id="CHEBI:18420"/>
        <label>1</label>
        <note>catalytic</note>
    </ligand>
</feature>
<feature type="binding site" evidence="6">
    <location>
        <position position="77"/>
    </location>
    <ligand>
        <name>Mg(2+)</name>
        <dbReference type="ChEBI" id="CHEBI:18420"/>
        <label>1</label>
    </ligand>
</feature>
<feature type="binding site" evidence="6">
    <location>
        <position position="226"/>
    </location>
    <ligand>
        <name>substrate</name>
    </ligand>
</feature>
<dbReference type="Gene3D" id="3.40.190.80">
    <property type="match status" value="1"/>
</dbReference>
<feature type="binding site" evidence="6">
    <location>
        <position position="100"/>
    </location>
    <ligand>
        <name>Mg(2+)</name>
        <dbReference type="ChEBI" id="CHEBI:18420"/>
        <label>2</label>
    </ligand>
</feature>
<keyword evidence="5 6" id="KW-0472">Membrane</keyword>
<reference evidence="8 9" key="1">
    <citation type="submission" date="2018-02" db="EMBL/GenBank/DDBJ databases">
        <title>Draft genome sequence of Ochrobactrum oryzae found in Brazil.</title>
        <authorList>
            <person name="Cerdeira L."/>
            <person name="Andrade F."/>
            <person name="Zacariotto T."/>
            <person name="Barbosa B."/>
            <person name="Santos S."/>
            <person name="Cassetari V."/>
            <person name="Lincopan N."/>
        </authorList>
    </citation>
    <scope>NUCLEOTIDE SEQUENCE [LARGE SCALE GENOMIC DNA]</scope>
    <source>
        <strain evidence="8 9">OA447</strain>
    </source>
</reference>
<dbReference type="Proteomes" id="UP000238493">
    <property type="component" value="Unassembled WGS sequence"/>
</dbReference>
<dbReference type="EMBL" id="PTRC01000037">
    <property type="protein sequence ID" value="PQA71987.1"/>
    <property type="molecule type" value="Genomic_DNA"/>
</dbReference>
<name>A0A2S7IVE0_9HYPH</name>
<feature type="binding site" evidence="6">
    <location>
        <begin position="99"/>
        <end position="102"/>
    </location>
    <ligand>
        <name>substrate</name>
    </ligand>
</feature>
<proteinExistence type="inferred from homology"/>
<dbReference type="InterPro" id="IPR020550">
    <property type="entry name" value="Inositol_monophosphatase_CS"/>
</dbReference>
<dbReference type="OrthoDB" id="9785695at2"/>